<gene>
    <name evidence="1" type="ORF">UE46_03715</name>
</gene>
<dbReference type="EMBL" id="CP011102">
    <property type="protein sequence ID" value="AQY50231.1"/>
    <property type="molecule type" value="Genomic_DNA"/>
</dbReference>
<name>A0A1S7FS13_9LIST</name>
<keyword evidence="2" id="KW-1185">Reference proteome</keyword>
<evidence type="ECO:0000313" key="2">
    <source>
        <dbReference type="Proteomes" id="UP000223060"/>
    </source>
</evidence>
<reference evidence="2" key="1">
    <citation type="submission" date="2015-03" db="EMBL/GenBank/DDBJ databases">
        <authorList>
            <person name="Ferrari E."/>
            <person name="Walter M.C."/>
            <person name="Huptas C."/>
            <person name="Scherer S."/>
            <person name="Mueller-Herbst S."/>
        </authorList>
    </citation>
    <scope>NUCLEOTIDE SEQUENCE [LARGE SCALE GENOMIC DNA]</scope>
    <source>
        <strain evidence="2">LWP01</strain>
    </source>
</reference>
<proteinExistence type="predicted"/>
<accession>A0A1S7FS13</accession>
<sequence>MGIFYNRQAFDASVGANSIGSLLFYFPYQLAKKKQARRVEECDDLARKKAFMTLLQKPANFKLELKEIVKIELRTKNIWNQFWSNHNRVIRVYMANGKYYRFEIPFGETVENIVLQLESAGVKISNKIEE</sequence>
<evidence type="ECO:0000313" key="1">
    <source>
        <dbReference type="EMBL" id="AQY50231.1"/>
    </source>
</evidence>
<organism evidence="1 2">
    <name type="scientific">Listeria weihenstephanensis</name>
    <dbReference type="NCBI Taxonomy" id="1006155"/>
    <lineage>
        <taxon>Bacteria</taxon>
        <taxon>Bacillati</taxon>
        <taxon>Bacillota</taxon>
        <taxon>Bacilli</taxon>
        <taxon>Bacillales</taxon>
        <taxon>Listeriaceae</taxon>
        <taxon>Listeria</taxon>
    </lineage>
</organism>
<dbReference type="KEGG" id="lwi:UE46_03715"/>
<protein>
    <submittedName>
        <fullName evidence="1">Uncharacterized protein</fullName>
    </submittedName>
</protein>
<dbReference type="RefSeq" id="WP_036059593.1">
    <property type="nucleotide sequence ID" value="NZ_CP011102.1"/>
</dbReference>
<dbReference type="AlphaFoldDB" id="A0A1S7FS13"/>
<dbReference type="Proteomes" id="UP000223060">
    <property type="component" value="Chromosome"/>
</dbReference>